<proteinExistence type="predicted"/>
<keyword evidence="1" id="KW-0732">Signal</keyword>
<organism evidence="2 3">
    <name type="scientific">Novosphingobium indicum</name>
    <dbReference type="NCBI Taxonomy" id="462949"/>
    <lineage>
        <taxon>Bacteria</taxon>
        <taxon>Pseudomonadati</taxon>
        <taxon>Pseudomonadota</taxon>
        <taxon>Alphaproteobacteria</taxon>
        <taxon>Sphingomonadales</taxon>
        <taxon>Sphingomonadaceae</taxon>
        <taxon>Novosphingobium</taxon>
    </lineage>
</organism>
<evidence type="ECO:0000256" key="1">
    <source>
        <dbReference type="SAM" id="SignalP"/>
    </source>
</evidence>
<dbReference type="EMBL" id="BMLK01000022">
    <property type="protein sequence ID" value="GGN58435.1"/>
    <property type="molecule type" value="Genomic_DNA"/>
</dbReference>
<protein>
    <recommendedName>
        <fullName evidence="4">Haem-binding uptake Tiki superfamily ChaN domain-containing protein</fullName>
    </recommendedName>
</protein>
<sequence>MLAASLGLFLALAPAAEAVPCNPFAGAQAFLQGRKINWLVVGEIHGTREIPEAFADLVCAAAHEGRKVVVALELPVADQDMVDAFMASDGGTEARERFLAGQFWQNGRDGRSSEAMFALLDSLRMMRQEGDILGVEAIKPGVGEAASISEYEKAMAGHALQASREGALTLVLVGSVHAQLRERSSANAIAYLPMAAYLPRAATRTLQAAGQGGSAWTCLAEASNDHLDCGEHDMPEPDRRYPRGMVMLDREGAPYDGYLNTGAPFTASPPQVDNAKG</sequence>
<feature type="chain" id="PRO_5047360206" description="Haem-binding uptake Tiki superfamily ChaN domain-containing protein" evidence="1">
    <location>
        <begin position="19"/>
        <end position="277"/>
    </location>
</feature>
<feature type="signal peptide" evidence="1">
    <location>
        <begin position="1"/>
        <end position="18"/>
    </location>
</feature>
<comment type="caution">
    <text evidence="2">The sequence shown here is derived from an EMBL/GenBank/DDBJ whole genome shotgun (WGS) entry which is preliminary data.</text>
</comment>
<dbReference type="RefSeq" id="WP_188822228.1">
    <property type="nucleotide sequence ID" value="NZ_BMLK01000022.1"/>
</dbReference>
<gene>
    <name evidence="2" type="ORF">GCM10011349_37990</name>
</gene>
<reference evidence="3" key="1">
    <citation type="journal article" date="2019" name="Int. J. Syst. Evol. Microbiol.">
        <title>The Global Catalogue of Microorganisms (GCM) 10K type strain sequencing project: providing services to taxonomists for standard genome sequencing and annotation.</title>
        <authorList>
            <consortium name="The Broad Institute Genomics Platform"/>
            <consortium name="The Broad Institute Genome Sequencing Center for Infectious Disease"/>
            <person name="Wu L."/>
            <person name="Ma J."/>
        </authorList>
    </citation>
    <scope>NUCLEOTIDE SEQUENCE [LARGE SCALE GENOMIC DNA]</scope>
    <source>
        <strain evidence="3">CGMCC 1.6784</strain>
    </source>
</reference>
<dbReference type="Proteomes" id="UP000605099">
    <property type="component" value="Unassembled WGS sequence"/>
</dbReference>
<keyword evidence="3" id="KW-1185">Reference proteome</keyword>
<evidence type="ECO:0000313" key="2">
    <source>
        <dbReference type="EMBL" id="GGN58435.1"/>
    </source>
</evidence>
<evidence type="ECO:0008006" key="4">
    <source>
        <dbReference type="Google" id="ProtNLM"/>
    </source>
</evidence>
<evidence type="ECO:0000313" key="3">
    <source>
        <dbReference type="Proteomes" id="UP000605099"/>
    </source>
</evidence>
<accession>A0ABQ2JYD7</accession>
<name>A0ABQ2JYD7_9SPHN</name>